<comment type="caution">
    <text evidence="1">The sequence shown here is derived from an EMBL/GenBank/DDBJ whole genome shotgun (WGS) entry which is preliminary data.</text>
</comment>
<evidence type="ECO:0000313" key="2">
    <source>
        <dbReference type="Proteomes" id="UP000828390"/>
    </source>
</evidence>
<gene>
    <name evidence="1" type="ORF">DPMN_130987</name>
</gene>
<name>A0A9D4H3T7_DREPO</name>
<organism evidence="1 2">
    <name type="scientific">Dreissena polymorpha</name>
    <name type="common">Zebra mussel</name>
    <name type="synonym">Mytilus polymorpha</name>
    <dbReference type="NCBI Taxonomy" id="45954"/>
    <lineage>
        <taxon>Eukaryota</taxon>
        <taxon>Metazoa</taxon>
        <taxon>Spiralia</taxon>
        <taxon>Lophotrochozoa</taxon>
        <taxon>Mollusca</taxon>
        <taxon>Bivalvia</taxon>
        <taxon>Autobranchia</taxon>
        <taxon>Heteroconchia</taxon>
        <taxon>Euheterodonta</taxon>
        <taxon>Imparidentia</taxon>
        <taxon>Neoheterodontei</taxon>
        <taxon>Myida</taxon>
        <taxon>Dreissenoidea</taxon>
        <taxon>Dreissenidae</taxon>
        <taxon>Dreissena</taxon>
    </lineage>
</organism>
<dbReference type="Proteomes" id="UP000828390">
    <property type="component" value="Unassembled WGS sequence"/>
</dbReference>
<dbReference type="AlphaFoldDB" id="A0A9D4H3T7"/>
<reference evidence="1" key="1">
    <citation type="journal article" date="2019" name="bioRxiv">
        <title>The Genome of the Zebra Mussel, Dreissena polymorpha: A Resource for Invasive Species Research.</title>
        <authorList>
            <person name="McCartney M.A."/>
            <person name="Auch B."/>
            <person name="Kono T."/>
            <person name="Mallez S."/>
            <person name="Zhang Y."/>
            <person name="Obille A."/>
            <person name="Becker A."/>
            <person name="Abrahante J.E."/>
            <person name="Garbe J."/>
            <person name="Badalamenti J.P."/>
            <person name="Herman A."/>
            <person name="Mangelson H."/>
            <person name="Liachko I."/>
            <person name="Sullivan S."/>
            <person name="Sone E.D."/>
            <person name="Koren S."/>
            <person name="Silverstein K.A.T."/>
            <person name="Beckman K.B."/>
            <person name="Gohl D.M."/>
        </authorList>
    </citation>
    <scope>NUCLEOTIDE SEQUENCE</scope>
    <source>
        <strain evidence="1">Duluth1</strain>
        <tissue evidence="1">Whole animal</tissue>
    </source>
</reference>
<keyword evidence="2" id="KW-1185">Reference proteome</keyword>
<accession>A0A9D4H3T7</accession>
<evidence type="ECO:0000313" key="1">
    <source>
        <dbReference type="EMBL" id="KAH3828999.1"/>
    </source>
</evidence>
<protein>
    <submittedName>
        <fullName evidence="1">Uncharacterized protein</fullName>
    </submittedName>
</protein>
<dbReference type="EMBL" id="JAIWYP010000005">
    <property type="protein sequence ID" value="KAH3828999.1"/>
    <property type="molecule type" value="Genomic_DNA"/>
</dbReference>
<proteinExistence type="predicted"/>
<reference evidence="1" key="2">
    <citation type="submission" date="2020-11" db="EMBL/GenBank/DDBJ databases">
        <authorList>
            <person name="McCartney M.A."/>
            <person name="Auch B."/>
            <person name="Kono T."/>
            <person name="Mallez S."/>
            <person name="Becker A."/>
            <person name="Gohl D.M."/>
            <person name="Silverstein K.A.T."/>
            <person name="Koren S."/>
            <person name="Bechman K.B."/>
            <person name="Herman A."/>
            <person name="Abrahante J.E."/>
            <person name="Garbe J."/>
        </authorList>
    </citation>
    <scope>NUCLEOTIDE SEQUENCE</scope>
    <source>
        <strain evidence="1">Duluth1</strain>
        <tissue evidence="1">Whole animal</tissue>
    </source>
</reference>
<sequence>MRHYRMNISLSQDTIDIIGNLSIDNTHFMTVGTFASFYKIIAFQSKSVVLEAIYGRNMTFVEFNGRYTNPLLIDGVIIFKTINGTYSCPMQMRRGPGK</sequence>